<name>A0A5M7BH75_9FLAO</name>
<reference evidence="5 6" key="2">
    <citation type="submission" date="2019-07" db="EMBL/GenBank/DDBJ databases">
        <title>Algibacter marinivivus sp. nov., isolated from the surface of a marine red alga.</title>
        <authorList>
            <person name="Zhong X."/>
            <person name="Xu W."/>
            <person name="Zhang Y."/>
            <person name="Zhang Q."/>
            <person name="Du Z."/>
        </authorList>
    </citation>
    <scope>NUCLEOTIDE SEQUENCE [LARGE SCALE GENOMIC DNA]</scope>
    <source>
        <strain evidence="5 6">RU-4-M-4</strain>
    </source>
</reference>
<evidence type="ECO:0000259" key="2">
    <source>
        <dbReference type="Pfam" id="PF13205"/>
    </source>
</evidence>
<keyword evidence="1" id="KW-0732">Signal</keyword>
<dbReference type="InterPro" id="IPR032812">
    <property type="entry name" value="SbsA_Ig"/>
</dbReference>
<accession>A0A5M7BH75</accession>
<dbReference type="Proteomes" id="UP000322315">
    <property type="component" value="Unassembled WGS sequence"/>
</dbReference>
<evidence type="ECO:0000256" key="1">
    <source>
        <dbReference type="ARBA" id="ARBA00022729"/>
    </source>
</evidence>
<feature type="domain" description="Secretion system C-terminal sorting" evidence="3">
    <location>
        <begin position="489"/>
        <end position="557"/>
    </location>
</feature>
<dbReference type="PANTHER" id="PTHR44103">
    <property type="entry name" value="PROPROTEIN CONVERTASE P"/>
    <property type="match status" value="1"/>
</dbReference>
<gene>
    <name evidence="4" type="ORF">F2B50_02725</name>
    <name evidence="5" type="ORF">FPF71_02725</name>
</gene>
<dbReference type="Pfam" id="PF13517">
    <property type="entry name" value="FG-GAP_3"/>
    <property type="match status" value="3"/>
</dbReference>
<dbReference type="AlphaFoldDB" id="A0A5M7BH75"/>
<evidence type="ECO:0000313" key="5">
    <source>
        <dbReference type="EMBL" id="TSJ82013.1"/>
    </source>
</evidence>
<feature type="domain" description="SbsA Ig-like" evidence="2">
    <location>
        <begin position="363"/>
        <end position="471"/>
    </location>
</feature>
<dbReference type="PANTHER" id="PTHR44103:SF1">
    <property type="entry name" value="PROPROTEIN CONVERTASE P"/>
    <property type="match status" value="1"/>
</dbReference>
<protein>
    <submittedName>
        <fullName evidence="4">T9SS type A sorting domain-containing protein</fullName>
    </submittedName>
</protein>
<dbReference type="Proteomes" id="UP000315145">
    <property type="component" value="Unassembled WGS sequence"/>
</dbReference>
<sequence>MLIKDYPTMKKITFLLLLIVFPFLINGQNYTELTAGGTSPLSSVDTNFEIGDTRTSFSIDYDADGDDDIISINASNNAWHLLRNDGTGSFTSETGTTIGLSIANPVNFIIMDYDNDGDQDIIDPVKGADTQAAIFRNDGGAFVELTAGGTSPLSSLDTNFEVGGISTSFSIDYDVDGDEDIISINSTMSAWHLLRNDGTGSFTVETGTTIGLSIANTANFFVMDYDNDGDQDIIDPVKGTDTQAAIFRNDGGTFVELTAGGTSPLISVNSNFEIGDIRTSFSIDYDVDGDEDIISINSANNAWHILRNDGSGSFTVETETTIGLSKNNPENFFIIDYDNDDDQDIVDTPKGIDTDAAIFSNNNAPPTIMSSMPVDDSTGFDSSENIEIIFNESINKGTGNIEIRRVNDNSVVETIDVVIANVSGSVLTINPTSNLITGVNLYIHIAPGAITDADGEIPVSLNNNSQTLNFTAENTLRVDDSLLNNSINIYPNPVNNKLFVNSTNIQIQEAVIYDVLGKAIRNIELKGINMIDFSSINIGLYLLKLKTNQGTFTERIIKE</sequence>
<dbReference type="Pfam" id="PF13205">
    <property type="entry name" value="Big_5"/>
    <property type="match status" value="1"/>
</dbReference>
<keyword evidence="6" id="KW-1185">Reference proteome</keyword>
<evidence type="ECO:0000313" key="6">
    <source>
        <dbReference type="Proteomes" id="UP000315145"/>
    </source>
</evidence>
<dbReference type="Pfam" id="PF18962">
    <property type="entry name" value="Por_Secre_tail"/>
    <property type="match status" value="1"/>
</dbReference>
<dbReference type="OrthoDB" id="1448302at2"/>
<dbReference type="InterPro" id="IPR013517">
    <property type="entry name" value="FG-GAP"/>
</dbReference>
<evidence type="ECO:0000313" key="7">
    <source>
        <dbReference type="Proteomes" id="UP000322315"/>
    </source>
</evidence>
<dbReference type="SUPFAM" id="SSF69318">
    <property type="entry name" value="Integrin alpha N-terminal domain"/>
    <property type="match status" value="1"/>
</dbReference>
<reference evidence="4" key="3">
    <citation type="submission" date="2019-09" db="EMBL/GenBank/DDBJ databases">
        <authorList>
            <person name="Zhang D.-C."/>
        </authorList>
    </citation>
    <scope>NUCLEOTIDE SEQUENCE</scope>
    <source>
        <strain evidence="4">RU-4-M-4</strain>
    </source>
</reference>
<dbReference type="EMBL" id="VMBF01000001">
    <property type="protein sequence ID" value="TSJ82013.1"/>
    <property type="molecule type" value="Genomic_DNA"/>
</dbReference>
<comment type="caution">
    <text evidence="4">The sequence shown here is derived from an EMBL/GenBank/DDBJ whole genome shotgun (WGS) entry which is preliminary data.</text>
</comment>
<dbReference type="EMBL" id="VWRS01000001">
    <property type="protein sequence ID" value="KAA5827768.1"/>
    <property type="molecule type" value="Genomic_DNA"/>
</dbReference>
<proteinExistence type="predicted"/>
<organism evidence="4 7">
    <name type="scientific">Algibacter amylolyticus</name>
    <dbReference type="NCBI Taxonomy" id="1608400"/>
    <lineage>
        <taxon>Bacteria</taxon>
        <taxon>Pseudomonadati</taxon>
        <taxon>Bacteroidota</taxon>
        <taxon>Flavobacteriia</taxon>
        <taxon>Flavobacteriales</taxon>
        <taxon>Flavobacteriaceae</taxon>
        <taxon>Algibacter</taxon>
    </lineage>
</organism>
<dbReference type="NCBIfam" id="TIGR04183">
    <property type="entry name" value="Por_Secre_tail"/>
    <property type="match status" value="1"/>
</dbReference>
<dbReference type="InterPro" id="IPR026444">
    <property type="entry name" value="Secre_tail"/>
</dbReference>
<reference evidence="4 7" key="1">
    <citation type="journal article" date="2015" name="Int. J. Syst. Evol. Microbiol.">
        <title>Algibacter amylolyticus sp. nov., isolated from intertidal sediment.</title>
        <authorList>
            <person name="Zhang D.C."/>
            <person name="Wu J."/>
            <person name="Neuner K."/>
            <person name="Yao J."/>
            <person name="Margesin R."/>
        </authorList>
    </citation>
    <scope>NUCLEOTIDE SEQUENCE [LARGE SCALE GENOMIC DNA]</scope>
    <source>
        <strain evidence="4 7">RU-4-M-4</strain>
    </source>
</reference>
<evidence type="ECO:0000313" key="4">
    <source>
        <dbReference type="EMBL" id="KAA5827768.1"/>
    </source>
</evidence>
<evidence type="ECO:0000259" key="3">
    <source>
        <dbReference type="Pfam" id="PF18962"/>
    </source>
</evidence>
<dbReference type="InterPro" id="IPR028994">
    <property type="entry name" value="Integrin_alpha_N"/>
</dbReference>